<dbReference type="InterPro" id="IPR027417">
    <property type="entry name" value="P-loop_NTPase"/>
</dbReference>
<evidence type="ECO:0000259" key="1">
    <source>
        <dbReference type="Pfam" id="PF01031"/>
    </source>
</evidence>
<feature type="non-terminal residue" evidence="2">
    <location>
        <position position="117"/>
    </location>
</feature>
<gene>
    <name evidence="2" type="ORF">IZO911_LOCUS45851</name>
</gene>
<protein>
    <recommendedName>
        <fullName evidence="1">Dynamin stalk domain-containing protein</fullName>
    </recommendedName>
</protein>
<dbReference type="Proteomes" id="UP000663860">
    <property type="component" value="Unassembled WGS sequence"/>
</dbReference>
<dbReference type="Gene3D" id="3.40.50.300">
    <property type="entry name" value="P-loop containing nucleotide triphosphate hydrolases"/>
    <property type="match status" value="1"/>
</dbReference>
<dbReference type="AlphaFoldDB" id="A0A815UD78"/>
<feature type="domain" description="Dynamin stalk" evidence="1">
    <location>
        <begin position="2"/>
        <end position="93"/>
    </location>
</feature>
<feature type="non-terminal residue" evidence="2">
    <location>
        <position position="1"/>
    </location>
</feature>
<evidence type="ECO:0000313" key="2">
    <source>
        <dbReference type="EMBL" id="CAF1520996.1"/>
    </source>
</evidence>
<reference evidence="2" key="1">
    <citation type="submission" date="2021-02" db="EMBL/GenBank/DDBJ databases">
        <authorList>
            <person name="Nowell W R."/>
        </authorList>
    </citation>
    <scope>NUCLEOTIDE SEQUENCE</scope>
</reference>
<dbReference type="EMBL" id="CAJNOE010005814">
    <property type="protein sequence ID" value="CAF1520996.1"/>
    <property type="molecule type" value="Genomic_DNA"/>
</dbReference>
<proteinExistence type="predicted"/>
<accession>A0A815UD78</accession>
<dbReference type="InterPro" id="IPR000375">
    <property type="entry name" value="Dynamin_stalk"/>
</dbReference>
<organism evidence="2 3">
    <name type="scientific">Adineta steineri</name>
    <dbReference type="NCBI Taxonomy" id="433720"/>
    <lineage>
        <taxon>Eukaryota</taxon>
        <taxon>Metazoa</taxon>
        <taxon>Spiralia</taxon>
        <taxon>Gnathifera</taxon>
        <taxon>Rotifera</taxon>
        <taxon>Eurotatoria</taxon>
        <taxon>Bdelloidea</taxon>
        <taxon>Adinetida</taxon>
        <taxon>Adinetidae</taxon>
        <taxon>Adineta</taxon>
    </lineage>
</organism>
<dbReference type="Pfam" id="PF01031">
    <property type="entry name" value="Dynamin_M"/>
    <property type="match status" value="1"/>
</dbReference>
<sequence>KHHEAFQYLPDEFKGIDQLVKKLAIIQQDRIRSTLPQVIEELRKQIREKTLELRNIPIPMTTEQDCWMKFQSMINAFRESIRTKVNGDYDISTRINMITFNNHTSSKILDSIMLSSL</sequence>
<comment type="caution">
    <text evidence="2">The sequence shown here is derived from an EMBL/GenBank/DDBJ whole genome shotgun (WGS) entry which is preliminary data.</text>
</comment>
<evidence type="ECO:0000313" key="3">
    <source>
        <dbReference type="Proteomes" id="UP000663860"/>
    </source>
</evidence>
<name>A0A815UD78_9BILA</name>